<dbReference type="SUPFAM" id="SSF48452">
    <property type="entry name" value="TPR-like"/>
    <property type="match status" value="1"/>
</dbReference>
<dbReference type="Gene3D" id="1.25.40.10">
    <property type="entry name" value="Tetratricopeptide repeat domain"/>
    <property type="match status" value="1"/>
</dbReference>
<protein>
    <submittedName>
        <fullName evidence="1">Uncharacterized protein</fullName>
    </submittedName>
</protein>
<feature type="non-terminal residue" evidence="1">
    <location>
        <position position="1"/>
    </location>
</feature>
<dbReference type="EMBL" id="UINC01172684">
    <property type="protein sequence ID" value="SVD77883.1"/>
    <property type="molecule type" value="Genomic_DNA"/>
</dbReference>
<gene>
    <name evidence="1" type="ORF">METZ01_LOCUS430737</name>
</gene>
<feature type="non-terminal residue" evidence="1">
    <location>
        <position position="266"/>
    </location>
</feature>
<dbReference type="AlphaFoldDB" id="A0A382Y3P4"/>
<accession>A0A382Y3P4</accession>
<dbReference type="Pfam" id="PF14559">
    <property type="entry name" value="TPR_19"/>
    <property type="match status" value="1"/>
</dbReference>
<organism evidence="1">
    <name type="scientific">marine metagenome</name>
    <dbReference type="NCBI Taxonomy" id="408172"/>
    <lineage>
        <taxon>unclassified sequences</taxon>
        <taxon>metagenomes</taxon>
        <taxon>ecological metagenomes</taxon>
    </lineage>
</organism>
<dbReference type="PROSITE" id="PS50005">
    <property type="entry name" value="TPR"/>
    <property type="match status" value="1"/>
</dbReference>
<sequence length="266" mass="30285">VLKFENLTGQNEGNHTCSAISVHIRNVLSGIGKLDVKSRRAILDNNPRDLELDYYIEGELTEIGGRRNINVTIVNAKSESNLWAGGFEFKDEEIVAYQDTIIQNILKKLNVEPIGNELTSSTRVYKNPETFNLIGEGIYHFEQKKYYAAIEAFNSVLKIDPANIVASYHKAKSYFELNNFKDAMIICERILDKSIEIDPIQWRMPIPEKKDVHPILCDNIELIEKNDLAIMLLKGDKVSRMICFNTSSGQISWENPIDDKFVSNTV</sequence>
<dbReference type="InterPro" id="IPR019734">
    <property type="entry name" value="TPR_rpt"/>
</dbReference>
<evidence type="ECO:0000313" key="1">
    <source>
        <dbReference type="EMBL" id="SVD77883.1"/>
    </source>
</evidence>
<name>A0A382Y3P4_9ZZZZ</name>
<proteinExistence type="predicted"/>
<reference evidence="1" key="1">
    <citation type="submission" date="2018-05" db="EMBL/GenBank/DDBJ databases">
        <authorList>
            <person name="Lanie J.A."/>
            <person name="Ng W.-L."/>
            <person name="Kazmierczak K.M."/>
            <person name="Andrzejewski T.M."/>
            <person name="Davidsen T.M."/>
            <person name="Wayne K.J."/>
            <person name="Tettelin H."/>
            <person name="Glass J.I."/>
            <person name="Rusch D."/>
            <person name="Podicherti R."/>
            <person name="Tsui H.-C.T."/>
            <person name="Winkler M.E."/>
        </authorList>
    </citation>
    <scope>NUCLEOTIDE SEQUENCE</scope>
</reference>
<dbReference type="InterPro" id="IPR011990">
    <property type="entry name" value="TPR-like_helical_dom_sf"/>
</dbReference>
<dbReference type="SMART" id="SM00028">
    <property type="entry name" value="TPR"/>
    <property type="match status" value="2"/>
</dbReference>